<feature type="compositionally biased region" description="Polar residues" evidence="1">
    <location>
        <begin position="68"/>
        <end position="91"/>
    </location>
</feature>
<evidence type="ECO:0000313" key="2">
    <source>
        <dbReference type="EMBL" id="KAL2485845.1"/>
    </source>
</evidence>
<feature type="compositionally biased region" description="Pro residues" evidence="1">
    <location>
        <begin position="92"/>
        <end position="101"/>
    </location>
</feature>
<protein>
    <submittedName>
        <fullName evidence="2">Uncharacterized protein</fullName>
    </submittedName>
</protein>
<gene>
    <name evidence="2" type="ORF">Adt_30601</name>
</gene>
<sequence length="135" mass="15218">MTRFEDLYRCDIHEDSYVTVTRLINGSRLEIKYKVSLQSLESAKDAYHKALEVEKYLRSYTLKCVPRSFTNPRQSHPNPFNRTPGGSQYPQPRTPNGPPSKAPITTPIAYSQSVASSSATPHVPAPNIVYHNCHT</sequence>
<dbReference type="AlphaFoldDB" id="A0ABD1RBR0"/>
<proteinExistence type="predicted"/>
<keyword evidence="3" id="KW-1185">Reference proteome</keyword>
<comment type="caution">
    <text evidence="2">The sequence shown here is derived from an EMBL/GenBank/DDBJ whole genome shotgun (WGS) entry which is preliminary data.</text>
</comment>
<feature type="region of interest" description="Disordered" evidence="1">
    <location>
        <begin position="67"/>
        <end position="121"/>
    </location>
</feature>
<name>A0ABD1RBR0_9LAMI</name>
<evidence type="ECO:0000256" key="1">
    <source>
        <dbReference type="SAM" id="MobiDB-lite"/>
    </source>
</evidence>
<dbReference type="Proteomes" id="UP001604336">
    <property type="component" value="Unassembled WGS sequence"/>
</dbReference>
<accession>A0ABD1RBR0</accession>
<feature type="compositionally biased region" description="Polar residues" evidence="1">
    <location>
        <begin position="108"/>
        <end position="120"/>
    </location>
</feature>
<evidence type="ECO:0000313" key="3">
    <source>
        <dbReference type="Proteomes" id="UP001604336"/>
    </source>
</evidence>
<reference evidence="3" key="1">
    <citation type="submission" date="2024-07" db="EMBL/GenBank/DDBJ databases">
        <title>Two chromosome-level genome assemblies of Korean endemic species Abeliophyllum distichum and Forsythia ovata (Oleaceae).</title>
        <authorList>
            <person name="Jang H."/>
        </authorList>
    </citation>
    <scope>NUCLEOTIDE SEQUENCE [LARGE SCALE GENOMIC DNA]</scope>
</reference>
<organism evidence="2 3">
    <name type="scientific">Abeliophyllum distichum</name>
    <dbReference type="NCBI Taxonomy" id="126358"/>
    <lineage>
        <taxon>Eukaryota</taxon>
        <taxon>Viridiplantae</taxon>
        <taxon>Streptophyta</taxon>
        <taxon>Embryophyta</taxon>
        <taxon>Tracheophyta</taxon>
        <taxon>Spermatophyta</taxon>
        <taxon>Magnoliopsida</taxon>
        <taxon>eudicotyledons</taxon>
        <taxon>Gunneridae</taxon>
        <taxon>Pentapetalae</taxon>
        <taxon>asterids</taxon>
        <taxon>lamiids</taxon>
        <taxon>Lamiales</taxon>
        <taxon>Oleaceae</taxon>
        <taxon>Forsythieae</taxon>
        <taxon>Abeliophyllum</taxon>
    </lineage>
</organism>
<dbReference type="EMBL" id="JBFOLK010000009">
    <property type="protein sequence ID" value="KAL2485845.1"/>
    <property type="molecule type" value="Genomic_DNA"/>
</dbReference>